<evidence type="ECO:0000256" key="1">
    <source>
        <dbReference type="ARBA" id="ARBA00023015"/>
    </source>
</evidence>
<feature type="compositionally biased region" description="Low complexity" evidence="5">
    <location>
        <begin position="883"/>
        <end position="895"/>
    </location>
</feature>
<reference evidence="6 7" key="1">
    <citation type="submission" date="2024-10" db="EMBL/GenBank/DDBJ databases">
        <authorList>
            <person name="Kim D."/>
        </authorList>
    </citation>
    <scope>NUCLEOTIDE SEQUENCE [LARGE SCALE GENOMIC DNA]</scope>
    <source>
        <strain evidence="6">BH-2024</strain>
    </source>
</reference>
<feature type="region of interest" description="Disordered" evidence="5">
    <location>
        <begin position="1"/>
        <end position="30"/>
    </location>
</feature>
<keyword evidence="4" id="KW-0175">Coiled coil</keyword>
<keyword evidence="1" id="KW-0805">Transcription regulation</keyword>
<feature type="region of interest" description="Disordered" evidence="5">
    <location>
        <begin position="147"/>
        <end position="288"/>
    </location>
</feature>
<evidence type="ECO:0000313" key="6">
    <source>
        <dbReference type="EMBL" id="KAL3111384.1"/>
    </source>
</evidence>
<dbReference type="EMBL" id="JBICBT010000507">
    <property type="protein sequence ID" value="KAL3111384.1"/>
    <property type="molecule type" value="Genomic_DNA"/>
</dbReference>
<keyword evidence="3" id="KW-0539">Nucleus</keyword>
<feature type="compositionally biased region" description="Basic residues" evidence="5">
    <location>
        <begin position="861"/>
        <end position="881"/>
    </location>
</feature>
<feature type="coiled-coil region" evidence="4">
    <location>
        <begin position="1423"/>
        <end position="1450"/>
    </location>
</feature>
<organism evidence="6 7">
    <name type="scientific">Heterodera trifolii</name>
    <dbReference type="NCBI Taxonomy" id="157864"/>
    <lineage>
        <taxon>Eukaryota</taxon>
        <taxon>Metazoa</taxon>
        <taxon>Ecdysozoa</taxon>
        <taxon>Nematoda</taxon>
        <taxon>Chromadorea</taxon>
        <taxon>Rhabditida</taxon>
        <taxon>Tylenchina</taxon>
        <taxon>Tylenchomorpha</taxon>
        <taxon>Tylenchoidea</taxon>
        <taxon>Heteroderidae</taxon>
        <taxon>Heteroderinae</taxon>
        <taxon>Heterodera</taxon>
    </lineage>
</organism>
<evidence type="ECO:0000256" key="2">
    <source>
        <dbReference type="ARBA" id="ARBA00023163"/>
    </source>
</evidence>
<feature type="compositionally biased region" description="Acidic residues" evidence="5">
    <location>
        <begin position="274"/>
        <end position="285"/>
    </location>
</feature>
<evidence type="ECO:0000256" key="4">
    <source>
        <dbReference type="SAM" id="Coils"/>
    </source>
</evidence>
<feature type="compositionally biased region" description="Low complexity" evidence="5">
    <location>
        <begin position="219"/>
        <end position="229"/>
    </location>
</feature>
<protein>
    <submittedName>
        <fullName evidence="6">Uncharacterized protein</fullName>
    </submittedName>
</protein>
<dbReference type="Proteomes" id="UP001620626">
    <property type="component" value="Unassembled WGS sequence"/>
</dbReference>
<evidence type="ECO:0000256" key="5">
    <source>
        <dbReference type="SAM" id="MobiDB-lite"/>
    </source>
</evidence>
<proteinExistence type="predicted"/>
<dbReference type="PANTHER" id="PTHR16088:SF3">
    <property type="entry name" value="GON-4-LIKE PROTEIN"/>
    <property type="match status" value="1"/>
</dbReference>
<feature type="compositionally biased region" description="Basic residues" evidence="5">
    <location>
        <begin position="184"/>
        <end position="193"/>
    </location>
</feature>
<keyword evidence="7" id="KW-1185">Reference proteome</keyword>
<accession>A0ABD2LAA1</accession>
<feature type="compositionally biased region" description="Basic and acidic residues" evidence="5">
    <location>
        <begin position="485"/>
        <end position="499"/>
    </location>
</feature>
<evidence type="ECO:0000256" key="3">
    <source>
        <dbReference type="ARBA" id="ARBA00023242"/>
    </source>
</evidence>
<comment type="caution">
    <text evidence="6">The sequence shown here is derived from an EMBL/GenBank/DDBJ whole genome shotgun (WGS) entry which is preliminary data.</text>
</comment>
<gene>
    <name evidence="6" type="ORF">niasHT_019614</name>
</gene>
<feature type="compositionally biased region" description="Polar residues" evidence="5">
    <location>
        <begin position="428"/>
        <end position="443"/>
    </location>
</feature>
<name>A0ABD2LAA1_9BILA</name>
<sequence>MDTGDERSPKHLPSNDDDNEQQQQTMPEVVELAQFPAAVGSSPSVAADNLVEGQSDNNNNNEHLDRALEVFACSYNLTAQNVKNIIFHIVKNPQTFATLVRKDPDAMAGLRMTRARLRQLERISRRRIPTARLRPIVGPKTFLDINYGDDEVEEGTSAKLPGQQDDEEDMDYSPANDPTAPTERRRRRRRRKTKTDGERGQTQTNSDRSASDCDDAEDASSSMCSSDTDFVCSDMDEQKQQPEQGTSEAATVETEQVGDKQHQKQQQHQRGKYDEEEEEETEEGQSVEYLTKVDNPIYPIFIKSLATDTEIDPEVRQQLYDDEDNDPEYVFPDFDDLCDEQEDEYEFRRDRATEIPRWEVKALEQDFVEDGDEPSPLEVPVEPICAGGDATSSLTTTNGRQSANGIAMVGAARDKESTVKIFWSSNFAKPPSQSLCNPPSQQRHSTDAATMVNHRSIQNDTPSLTFDGDGGGTSTPQTTEEPKDEETRQNRDKHAEHHPTPSSSSSLLNPSPTIAPVELDALKVQLEKHVQLLCQAIVGTSQYADLVEPHNKSMLMLSELDGLSRERGVHSAFNVPTLEAAIYSAHDIKACREVNLALASAAAVETNGDEIQPKNTVELLQLKDEQRPSNETMWVLSRSGAVRYPELLCPYRFSSAEDCDKLQSSKMGPTQRFLHSEQLLLAIGLYQLGGVHNQSHRNCKMRNRYQHIQQYFLPTKRVDQIRNHIKNVHSSPSPTIYHQLIMQAEKGHFPVTYRPDLGEKAQRKAPIEWPANVQPYWLKWLSNLLGKCQTQMIMVDDGDITGDDAGQQLHGVSEALNGTDSPFSPPAPPAVSAFADHLHQPASSNSVAKTAENAKVETANRQRHVKAGKKPRILATARKRCVPTATGAAPSTTSAMEQRKDDQQQLDTTTTVPCNNNEAATELLGDVVIFEEQQQPDFVDVEEEEEHVVGMETRWRKRIRTASSTTTEDGASRLSGAAAATDVAEKGGTTPTHTMVNNISRSCSSAANGAGGAEAATSSTMTPMTAKNAGVEKINGTNCAESGVMPAAAATSQLQKKSRRHERAERGMAALGDAHALEQTERALAAAIYEDFGKRMFMHQDKLRAVQRVLATASPPRHDPSSSPSAACSTAQCFASLWQLMGLTHPQLFHLFAAIAPEAQLPHALRADPHWQACKRALRMLKTIHTYLAASRTPAQMKHMLKFLKEISVDLTSEQQFFEALQRQFGVRDEPLWRLLRREWMGGKFVENVEDWEYEFVDMDKQYQQQQQHTSECPTVSTDGIGNGDKQQFQFEHVRLPYRRDPSERSRLRVRHGRVTAELNGRLCNVAIAYAPSSLGPSSSNSLSVVEPQQGNCPTTTIAGGANVHKQQRQSNEPQKNRCCWTRKMDMELMLAYKNAGGDPKKCVNAFLHQRSTQSKIGELVAAEDAEKRLDQLLNVANTLRRRRRETEERDGK</sequence>
<dbReference type="InterPro" id="IPR052435">
    <property type="entry name" value="YY1-Transcr_Regul"/>
</dbReference>
<feature type="compositionally biased region" description="Polar residues" evidence="5">
    <location>
        <begin position="453"/>
        <end position="464"/>
    </location>
</feature>
<keyword evidence="2" id="KW-0804">Transcription</keyword>
<feature type="compositionally biased region" description="Low complexity" evidence="5">
    <location>
        <begin position="500"/>
        <end position="512"/>
    </location>
</feature>
<evidence type="ECO:0000313" key="7">
    <source>
        <dbReference type="Proteomes" id="UP001620626"/>
    </source>
</evidence>
<dbReference type="PANTHER" id="PTHR16088">
    <property type="entry name" value="YY1 ASSOCIATED PROTEIN-RELATED"/>
    <property type="match status" value="1"/>
</dbReference>
<feature type="region of interest" description="Disordered" evidence="5">
    <location>
        <begin position="428"/>
        <end position="512"/>
    </location>
</feature>
<feature type="region of interest" description="Disordered" evidence="5">
    <location>
        <begin position="842"/>
        <end position="904"/>
    </location>
</feature>